<dbReference type="AlphaFoldDB" id="A0A2M4C9S3"/>
<name>A0A2M4C9S3_9DIPT</name>
<reference evidence="1" key="1">
    <citation type="submission" date="2018-01" db="EMBL/GenBank/DDBJ databases">
        <title>An insight into the sialome of Amazonian anophelines.</title>
        <authorList>
            <person name="Ribeiro J.M."/>
            <person name="Scarpassa V."/>
            <person name="Calvo E."/>
        </authorList>
    </citation>
    <scope>NUCLEOTIDE SEQUENCE</scope>
    <source>
        <tissue evidence="1">Salivary glands</tissue>
    </source>
</reference>
<organism evidence="1">
    <name type="scientific">Anopheles marajoara</name>
    <dbReference type="NCBI Taxonomy" id="58244"/>
    <lineage>
        <taxon>Eukaryota</taxon>
        <taxon>Metazoa</taxon>
        <taxon>Ecdysozoa</taxon>
        <taxon>Arthropoda</taxon>
        <taxon>Hexapoda</taxon>
        <taxon>Insecta</taxon>
        <taxon>Pterygota</taxon>
        <taxon>Neoptera</taxon>
        <taxon>Endopterygota</taxon>
        <taxon>Diptera</taxon>
        <taxon>Nematocera</taxon>
        <taxon>Culicoidea</taxon>
        <taxon>Culicidae</taxon>
        <taxon>Anophelinae</taxon>
        <taxon>Anopheles</taxon>
    </lineage>
</organism>
<proteinExistence type="predicted"/>
<dbReference type="EMBL" id="GGFJ01012961">
    <property type="protein sequence ID" value="MBW62102.1"/>
    <property type="molecule type" value="Transcribed_RNA"/>
</dbReference>
<evidence type="ECO:0000313" key="1">
    <source>
        <dbReference type="EMBL" id="MBW62102.1"/>
    </source>
</evidence>
<protein>
    <submittedName>
        <fullName evidence="1">Putative secreted protein</fullName>
    </submittedName>
</protein>
<sequence>MGCLLLAAGLLIVLYSIRFLRALLRGVVGTWVLHTRSGGRERVSVVLTSHFAPPRCVTLNNYFEITNGGSTTVAAATALHWLLPSSLLHP</sequence>
<accession>A0A2M4C9S3</accession>